<dbReference type="InterPro" id="IPR007349">
    <property type="entry name" value="DUF418"/>
</dbReference>
<dbReference type="PANTHER" id="PTHR30590:SF2">
    <property type="entry name" value="INNER MEMBRANE PROTEIN"/>
    <property type="match status" value="1"/>
</dbReference>
<feature type="transmembrane region" description="Helical" evidence="1">
    <location>
        <begin position="105"/>
        <end position="136"/>
    </location>
</feature>
<keyword evidence="1" id="KW-0812">Transmembrane</keyword>
<evidence type="ECO:0000256" key="1">
    <source>
        <dbReference type="SAM" id="Phobius"/>
    </source>
</evidence>
<gene>
    <name evidence="3" type="ORF">ACFS6J_27085</name>
</gene>
<keyword evidence="4" id="KW-1185">Reference proteome</keyword>
<name>A0ABW6BAH5_9SPHI</name>
<feature type="transmembrane region" description="Helical" evidence="1">
    <location>
        <begin position="291"/>
        <end position="316"/>
    </location>
</feature>
<evidence type="ECO:0000313" key="3">
    <source>
        <dbReference type="EMBL" id="MFD2965493.1"/>
    </source>
</evidence>
<evidence type="ECO:0000259" key="2">
    <source>
        <dbReference type="Pfam" id="PF04235"/>
    </source>
</evidence>
<dbReference type="RefSeq" id="WP_377613448.1">
    <property type="nucleotide sequence ID" value="NZ_JBHUPA010000038.1"/>
</dbReference>
<dbReference type="EMBL" id="JBHUPA010000038">
    <property type="protein sequence ID" value="MFD2965493.1"/>
    <property type="molecule type" value="Genomic_DNA"/>
</dbReference>
<protein>
    <submittedName>
        <fullName evidence="3">DUF418 domain-containing protein</fullName>
    </submittedName>
</protein>
<feature type="transmembrane region" description="Helical" evidence="1">
    <location>
        <begin position="250"/>
        <end position="271"/>
    </location>
</feature>
<reference evidence="4" key="1">
    <citation type="journal article" date="2019" name="Int. J. Syst. Evol. Microbiol.">
        <title>The Global Catalogue of Microorganisms (GCM) 10K type strain sequencing project: providing services to taxonomists for standard genome sequencing and annotation.</title>
        <authorList>
            <consortium name="The Broad Institute Genomics Platform"/>
            <consortium name="The Broad Institute Genome Sequencing Center for Infectious Disease"/>
            <person name="Wu L."/>
            <person name="Ma J."/>
        </authorList>
    </citation>
    <scope>NUCLEOTIDE SEQUENCE [LARGE SCALE GENOMIC DNA]</scope>
    <source>
        <strain evidence="4">KCTC 23098</strain>
    </source>
</reference>
<evidence type="ECO:0000313" key="4">
    <source>
        <dbReference type="Proteomes" id="UP001597560"/>
    </source>
</evidence>
<dbReference type="InterPro" id="IPR052529">
    <property type="entry name" value="Bact_Transport_Assoc"/>
</dbReference>
<comment type="caution">
    <text evidence="3">The sequence shown here is derived from an EMBL/GenBank/DDBJ whole genome shotgun (WGS) entry which is preliminary data.</text>
</comment>
<feature type="transmembrane region" description="Helical" evidence="1">
    <location>
        <begin position="20"/>
        <end position="40"/>
    </location>
</feature>
<feature type="transmembrane region" description="Helical" evidence="1">
    <location>
        <begin position="218"/>
        <end position="238"/>
    </location>
</feature>
<dbReference type="Pfam" id="PF04235">
    <property type="entry name" value="DUF418"/>
    <property type="match status" value="1"/>
</dbReference>
<organism evidence="3 4">
    <name type="scientific">Olivibacter jilunii</name>
    <dbReference type="NCBI Taxonomy" id="985016"/>
    <lineage>
        <taxon>Bacteria</taxon>
        <taxon>Pseudomonadati</taxon>
        <taxon>Bacteroidota</taxon>
        <taxon>Sphingobacteriia</taxon>
        <taxon>Sphingobacteriales</taxon>
        <taxon>Sphingobacteriaceae</taxon>
        <taxon>Olivibacter</taxon>
    </lineage>
</organism>
<sequence length="411" mass="47138">MEQNKTLSTPLSRVTLLDALRGFSLLGVILMHMLQQFSIFSFSPDARKPLFPAIDETVQWIGQNVIMGRFINIFAFLFGLSFFIQLDRAAKKGIDFRGRFIWRMVVMLVIGLIGNCFYSGEIISLYAVFGAILVLLYRVKSWILIAIAALLLLGTPRIMQVSYNTFRQTERTENPRQEIRQRQAAQIDAEANKPSFINSIKHNFTRGLQGKLNYQFGLFGRGYITLALFIIGLVVGRLGFFERVQPKRKVALLFSAFVITIVLISFVVGLLPDLNFRSLMNGETKSILSGLTIMTLNDLKIVAFSGAIVTGFTLLYQNRRFSKYLDVFSPYGRMGLTNYEMQSVIGCLIFSMWAFGPIFQTWGMTELFLLGIMLYIFQLIFSTYWLKNYLYGPLEWFLRSATYLKMQPFRK</sequence>
<keyword evidence="1" id="KW-0472">Membrane</keyword>
<feature type="transmembrane region" description="Helical" evidence="1">
    <location>
        <begin position="336"/>
        <end position="355"/>
    </location>
</feature>
<keyword evidence="1" id="KW-1133">Transmembrane helix</keyword>
<feature type="transmembrane region" description="Helical" evidence="1">
    <location>
        <begin position="367"/>
        <end position="386"/>
    </location>
</feature>
<dbReference type="Proteomes" id="UP001597560">
    <property type="component" value="Unassembled WGS sequence"/>
</dbReference>
<feature type="transmembrane region" description="Helical" evidence="1">
    <location>
        <begin position="142"/>
        <end position="159"/>
    </location>
</feature>
<feature type="domain" description="DUF418" evidence="2">
    <location>
        <begin position="256"/>
        <end position="405"/>
    </location>
</feature>
<proteinExistence type="predicted"/>
<feature type="transmembrane region" description="Helical" evidence="1">
    <location>
        <begin position="60"/>
        <end position="84"/>
    </location>
</feature>
<accession>A0ABW6BAH5</accession>
<dbReference type="PANTHER" id="PTHR30590">
    <property type="entry name" value="INNER MEMBRANE PROTEIN"/>
    <property type="match status" value="1"/>
</dbReference>